<keyword evidence="3" id="KW-1185">Reference proteome</keyword>
<accession>A0A1Y0IPG9</accession>
<dbReference type="OrthoDB" id="2381586at2"/>
<proteinExistence type="predicted"/>
<keyword evidence="1" id="KW-0812">Transmembrane</keyword>
<protein>
    <submittedName>
        <fullName evidence="2">Uncharacterized protein</fullName>
    </submittedName>
</protein>
<dbReference type="AlphaFoldDB" id="A0A1Y0IPG9"/>
<feature type="transmembrane region" description="Helical" evidence="1">
    <location>
        <begin position="21"/>
        <end position="42"/>
    </location>
</feature>
<evidence type="ECO:0000313" key="3">
    <source>
        <dbReference type="Proteomes" id="UP000195437"/>
    </source>
</evidence>
<dbReference type="EMBL" id="CP021434">
    <property type="protein sequence ID" value="ARU61716.1"/>
    <property type="molecule type" value="Genomic_DNA"/>
</dbReference>
<feature type="transmembrane region" description="Helical" evidence="1">
    <location>
        <begin position="48"/>
        <end position="71"/>
    </location>
</feature>
<keyword evidence="1" id="KW-1133">Transmembrane helix</keyword>
<gene>
    <name evidence="2" type="ORF">CBW65_12295</name>
</gene>
<organism evidence="2 3">
    <name type="scientific">Tumebacillus avium</name>
    <dbReference type="NCBI Taxonomy" id="1903704"/>
    <lineage>
        <taxon>Bacteria</taxon>
        <taxon>Bacillati</taxon>
        <taxon>Bacillota</taxon>
        <taxon>Bacilli</taxon>
        <taxon>Bacillales</taxon>
        <taxon>Alicyclobacillaceae</taxon>
        <taxon>Tumebacillus</taxon>
    </lineage>
</organism>
<sequence length="162" mass="18274">MIRDMKRRAVEWQAKRDRVKRVVFGSGFVVLAVAATMIWNLATGTDMNWLAAAVIAIAGLGTFFFGLSAYANTMLVAMYYNACSHFLEKSEEMELITGTIEEVRHVRLPYIGQLYHVTINVAGQSTRYYFPGKLLEGLHPNDRIRVLTHDLFAVRVESTPST</sequence>
<evidence type="ECO:0000256" key="1">
    <source>
        <dbReference type="SAM" id="Phobius"/>
    </source>
</evidence>
<name>A0A1Y0IPG9_9BACL</name>
<reference evidence="3" key="1">
    <citation type="submission" date="2017-05" db="EMBL/GenBank/DDBJ databases">
        <authorList>
            <person name="Sung H."/>
        </authorList>
    </citation>
    <scope>NUCLEOTIDE SEQUENCE [LARGE SCALE GENOMIC DNA]</scope>
    <source>
        <strain evidence="3">AR23208</strain>
    </source>
</reference>
<dbReference type="KEGG" id="tum:CBW65_12295"/>
<dbReference type="Proteomes" id="UP000195437">
    <property type="component" value="Chromosome"/>
</dbReference>
<dbReference type="RefSeq" id="WP_087457086.1">
    <property type="nucleotide sequence ID" value="NZ_CP021434.1"/>
</dbReference>
<keyword evidence="1" id="KW-0472">Membrane</keyword>
<evidence type="ECO:0000313" key="2">
    <source>
        <dbReference type="EMBL" id="ARU61716.1"/>
    </source>
</evidence>